<dbReference type="PANTHER" id="PTHR10270:SF161">
    <property type="entry name" value="SEX-DETERMINING REGION Y PROTEIN"/>
    <property type="match status" value="1"/>
</dbReference>
<feature type="compositionally biased region" description="Pro residues" evidence="5">
    <location>
        <begin position="332"/>
        <end position="342"/>
    </location>
</feature>
<dbReference type="GO" id="GO:0030154">
    <property type="term" value="P:cell differentiation"/>
    <property type="evidence" value="ECO:0007669"/>
    <property type="project" value="TreeGrafter"/>
</dbReference>
<keyword evidence="3" id="KW-0804">Transcription</keyword>
<name>A0A0A1T4K4_9HYPO</name>
<keyword evidence="1" id="KW-0805">Transcription regulation</keyword>
<dbReference type="InterPro" id="IPR036910">
    <property type="entry name" value="HMG_box_dom_sf"/>
</dbReference>
<dbReference type="FunFam" id="1.10.30.10:FF:000041">
    <property type="entry name" value="HMG box family protein"/>
    <property type="match status" value="1"/>
</dbReference>
<dbReference type="InterPro" id="IPR009071">
    <property type="entry name" value="HMG_box_dom"/>
</dbReference>
<organism evidence="7 8">
    <name type="scientific">[Torrubiella] hemipterigena</name>
    <dbReference type="NCBI Taxonomy" id="1531966"/>
    <lineage>
        <taxon>Eukaryota</taxon>
        <taxon>Fungi</taxon>
        <taxon>Dikarya</taxon>
        <taxon>Ascomycota</taxon>
        <taxon>Pezizomycotina</taxon>
        <taxon>Sordariomycetes</taxon>
        <taxon>Hypocreomycetidae</taxon>
        <taxon>Hypocreales</taxon>
        <taxon>Clavicipitaceae</taxon>
        <taxon>Clavicipitaceae incertae sedis</taxon>
        <taxon>'Torrubiella' clade</taxon>
    </lineage>
</organism>
<dbReference type="GO" id="GO:0001228">
    <property type="term" value="F:DNA-binding transcription activator activity, RNA polymerase II-specific"/>
    <property type="evidence" value="ECO:0007669"/>
    <property type="project" value="TreeGrafter"/>
</dbReference>
<dbReference type="GO" id="GO:0000978">
    <property type="term" value="F:RNA polymerase II cis-regulatory region sequence-specific DNA binding"/>
    <property type="evidence" value="ECO:0007669"/>
    <property type="project" value="TreeGrafter"/>
</dbReference>
<keyword evidence="8" id="KW-1185">Reference proteome</keyword>
<dbReference type="GO" id="GO:0005634">
    <property type="term" value="C:nucleus"/>
    <property type="evidence" value="ECO:0007669"/>
    <property type="project" value="UniProtKB-UniRule"/>
</dbReference>
<dbReference type="GO" id="GO:0000122">
    <property type="term" value="P:negative regulation of transcription by RNA polymerase II"/>
    <property type="evidence" value="ECO:0007669"/>
    <property type="project" value="TreeGrafter"/>
</dbReference>
<dbReference type="AlphaFoldDB" id="A0A0A1T4K4"/>
<reference evidence="7 8" key="1">
    <citation type="journal article" date="2015" name="Genome Announc.">
        <title>Draft Genome Sequence and Gene Annotation of the Entomopathogenic Fungus Verticillium hemipterigenum.</title>
        <authorList>
            <person name="Horn F."/>
            <person name="Habel A."/>
            <person name="Scharf D.H."/>
            <person name="Dworschak J."/>
            <person name="Brakhage A.A."/>
            <person name="Guthke R."/>
            <person name="Hertweck C."/>
            <person name="Linde J."/>
        </authorList>
    </citation>
    <scope>NUCLEOTIDE SEQUENCE [LARGE SCALE GENOMIC DNA]</scope>
</reference>
<sequence>MTQVMSFGPRPMDAASPAHALMDLNKAVRDNAPHGPFMPRRSPSPGVGASGDIIRKRAASMNSSAESSTSHGGLFDQLSINTSVSMKQDTICLCTPTPKIPRPRNAFILYRQHHQSQVTTDNPKLSNPEISKIIGDKWKHEAEDIKETWKKLAEEEKQRHQHQYPNYRYQPRRGSKAQGNWPGGATSDEQGRCNKCHGRSIATPRTPSTPIATPPSNKMMAPHHGQPTLARLDTSTPRRISMDLSPVGPMPIPHQLPPVRGVDDGDISPGMKRRRANGAGNYHTVGRAQGGYGEIASDPMMASPEAGQHHPMRSYPSALPDLSTIPRSHSGPMPPPPRPPGTPGWGEPDRNRRHSGFDESLRLPPLQTSISPTHSRHSMDMRQPILPSPSFELSSPDEIRSANLEDAIMAIPLMRKLGLISRIVRPIPVTSRDMTPNARGAFITVEGPNATLLQAVANAVEKSLLSCSEVQLRCWAGEADGHDSAIEGDRYYKKSDGGMSPDGDGSYPVYFKTVMAWQERSKDIIDHVTQGRGAASRRTSREPNDGRDPTTPVDKRDMDKVPVALIKEGFSLTLADKFACTTPIADWFSPQDHWQWMASLWRGSPSPDLVVYARYCDEEEIKHRGPVEFQKGVGVIIIRVAEGKMLDESMERRMSFELVEWLREASYRSEVPPNWRIE</sequence>
<keyword evidence="2 4" id="KW-0238">DNA-binding</keyword>
<dbReference type="InterPro" id="IPR050140">
    <property type="entry name" value="SRY-related_HMG-box_TF-like"/>
</dbReference>
<evidence type="ECO:0000313" key="7">
    <source>
        <dbReference type="EMBL" id="CEJ89724.1"/>
    </source>
</evidence>
<dbReference type="OrthoDB" id="6247875at2759"/>
<keyword evidence="4" id="KW-0539">Nucleus</keyword>
<dbReference type="PROSITE" id="PS50118">
    <property type="entry name" value="HMG_BOX_2"/>
    <property type="match status" value="1"/>
</dbReference>
<feature type="region of interest" description="Disordered" evidence="5">
    <location>
        <begin position="298"/>
        <end position="394"/>
    </location>
</feature>
<dbReference type="PANTHER" id="PTHR10270">
    <property type="entry name" value="SOX TRANSCRIPTION FACTOR"/>
    <property type="match status" value="1"/>
</dbReference>
<accession>A0A0A1T4K4</accession>
<dbReference type="HOGENOM" id="CLU_010453_0_1_1"/>
<proteinExistence type="predicted"/>
<evidence type="ECO:0000313" key="8">
    <source>
        <dbReference type="Proteomes" id="UP000039046"/>
    </source>
</evidence>
<feature type="DNA-binding region" description="HMG box" evidence="4">
    <location>
        <begin position="100"/>
        <end position="168"/>
    </location>
</feature>
<gene>
    <name evidence="7" type="ORF">VHEMI05549</name>
</gene>
<feature type="region of interest" description="Disordered" evidence="5">
    <location>
        <begin position="169"/>
        <end position="192"/>
    </location>
</feature>
<feature type="compositionally biased region" description="Basic and acidic residues" evidence="5">
    <location>
        <begin position="539"/>
        <end position="557"/>
    </location>
</feature>
<feature type="region of interest" description="Disordered" evidence="5">
    <location>
        <begin position="29"/>
        <end position="51"/>
    </location>
</feature>
<dbReference type="Pfam" id="PF00505">
    <property type="entry name" value="HMG_box"/>
    <property type="match status" value="1"/>
</dbReference>
<dbReference type="Proteomes" id="UP000039046">
    <property type="component" value="Unassembled WGS sequence"/>
</dbReference>
<feature type="domain" description="HMG box" evidence="6">
    <location>
        <begin position="100"/>
        <end position="168"/>
    </location>
</feature>
<evidence type="ECO:0000256" key="1">
    <source>
        <dbReference type="ARBA" id="ARBA00023015"/>
    </source>
</evidence>
<dbReference type="SUPFAM" id="SSF47095">
    <property type="entry name" value="HMG-box"/>
    <property type="match status" value="1"/>
</dbReference>
<dbReference type="Gene3D" id="1.10.30.10">
    <property type="entry name" value="High mobility group box domain"/>
    <property type="match status" value="1"/>
</dbReference>
<dbReference type="EMBL" id="CDHN01000003">
    <property type="protein sequence ID" value="CEJ89724.1"/>
    <property type="molecule type" value="Genomic_DNA"/>
</dbReference>
<dbReference type="STRING" id="1531966.A0A0A1T4K4"/>
<feature type="compositionally biased region" description="Basic and acidic residues" evidence="5">
    <location>
        <begin position="347"/>
        <end position="361"/>
    </location>
</feature>
<dbReference type="SMART" id="SM00398">
    <property type="entry name" value="HMG"/>
    <property type="match status" value="1"/>
</dbReference>
<evidence type="ECO:0000256" key="3">
    <source>
        <dbReference type="ARBA" id="ARBA00023163"/>
    </source>
</evidence>
<evidence type="ECO:0000259" key="6">
    <source>
        <dbReference type="PROSITE" id="PS50118"/>
    </source>
</evidence>
<evidence type="ECO:0000256" key="2">
    <source>
        <dbReference type="ARBA" id="ARBA00023125"/>
    </source>
</evidence>
<feature type="region of interest" description="Disordered" evidence="5">
    <location>
        <begin position="527"/>
        <end position="557"/>
    </location>
</feature>
<evidence type="ECO:0000256" key="5">
    <source>
        <dbReference type="SAM" id="MobiDB-lite"/>
    </source>
</evidence>
<protein>
    <recommendedName>
        <fullName evidence="6">HMG box domain-containing protein</fullName>
    </recommendedName>
</protein>
<evidence type="ECO:0000256" key="4">
    <source>
        <dbReference type="PROSITE-ProRule" id="PRU00267"/>
    </source>
</evidence>
<dbReference type="CDD" id="cd01389">
    <property type="entry name" value="HMG-box_ROX1-like"/>
    <property type="match status" value="1"/>
</dbReference>